<dbReference type="SUPFAM" id="SSF46785">
    <property type="entry name" value="Winged helix' DNA-binding domain"/>
    <property type="match status" value="1"/>
</dbReference>
<feature type="region of interest" description="Disordered" evidence="2">
    <location>
        <begin position="1"/>
        <end position="21"/>
    </location>
</feature>
<dbReference type="PANTHER" id="PTHR33221:SF5">
    <property type="entry name" value="HTH-TYPE TRANSCRIPTIONAL REGULATOR ISCR"/>
    <property type="match status" value="1"/>
</dbReference>
<dbReference type="GO" id="GO:0005829">
    <property type="term" value="C:cytosol"/>
    <property type="evidence" value="ECO:0007669"/>
    <property type="project" value="TreeGrafter"/>
</dbReference>
<proteinExistence type="predicted"/>
<dbReference type="InterPro" id="IPR036390">
    <property type="entry name" value="WH_DNA-bd_sf"/>
</dbReference>
<comment type="caution">
    <text evidence="3">The sequence shown here is derived from an EMBL/GenBank/DDBJ whole genome shotgun (WGS) entry which is preliminary data.</text>
</comment>
<dbReference type="GO" id="GO:0003677">
    <property type="term" value="F:DNA binding"/>
    <property type="evidence" value="ECO:0007669"/>
    <property type="project" value="UniProtKB-KW"/>
</dbReference>
<evidence type="ECO:0000313" key="3">
    <source>
        <dbReference type="EMBL" id="TET45934.1"/>
    </source>
</evidence>
<dbReference type="AlphaFoldDB" id="A0A523UTS3"/>
<dbReference type="GO" id="GO:0003700">
    <property type="term" value="F:DNA-binding transcription factor activity"/>
    <property type="evidence" value="ECO:0007669"/>
    <property type="project" value="TreeGrafter"/>
</dbReference>
<dbReference type="InterPro" id="IPR036388">
    <property type="entry name" value="WH-like_DNA-bd_sf"/>
</dbReference>
<evidence type="ECO:0000256" key="2">
    <source>
        <dbReference type="SAM" id="MobiDB-lite"/>
    </source>
</evidence>
<dbReference type="NCBIfam" id="TIGR00738">
    <property type="entry name" value="rrf2_super"/>
    <property type="match status" value="1"/>
</dbReference>
<dbReference type="Gene3D" id="1.10.10.10">
    <property type="entry name" value="Winged helix-like DNA-binding domain superfamily/Winged helix DNA-binding domain"/>
    <property type="match status" value="1"/>
</dbReference>
<protein>
    <submittedName>
        <fullName evidence="3">Rrf2 family transcriptional regulator</fullName>
    </submittedName>
</protein>
<reference evidence="3 4" key="1">
    <citation type="submission" date="2019-03" db="EMBL/GenBank/DDBJ databases">
        <title>Metabolic potential of uncultured bacteria and archaea associated with petroleum seepage in deep-sea sediments.</title>
        <authorList>
            <person name="Dong X."/>
            <person name="Hubert C."/>
        </authorList>
    </citation>
    <scope>NUCLEOTIDE SEQUENCE [LARGE SCALE GENOMIC DNA]</scope>
    <source>
        <strain evidence="3">E44_bin18</strain>
    </source>
</reference>
<dbReference type="Pfam" id="PF02082">
    <property type="entry name" value="Rrf2"/>
    <property type="match status" value="1"/>
</dbReference>
<dbReference type="PANTHER" id="PTHR33221">
    <property type="entry name" value="WINGED HELIX-TURN-HELIX TRANSCRIPTIONAL REGULATOR, RRF2 FAMILY"/>
    <property type="match status" value="1"/>
</dbReference>
<gene>
    <name evidence="3" type="ORF">E3J62_05880</name>
</gene>
<accession>A0A523UTS3</accession>
<evidence type="ECO:0000256" key="1">
    <source>
        <dbReference type="ARBA" id="ARBA00023125"/>
    </source>
</evidence>
<dbReference type="PROSITE" id="PS51197">
    <property type="entry name" value="HTH_RRF2_2"/>
    <property type="match status" value="1"/>
</dbReference>
<dbReference type="Proteomes" id="UP000315525">
    <property type="component" value="Unassembled WGS sequence"/>
</dbReference>
<evidence type="ECO:0000313" key="4">
    <source>
        <dbReference type="Proteomes" id="UP000315525"/>
    </source>
</evidence>
<dbReference type="PROSITE" id="PS01332">
    <property type="entry name" value="HTH_RRF2_1"/>
    <property type="match status" value="1"/>
</dbReference>
<keyword evidence="1" id="KW-0238">DNA-binding</keyword>
<name>A0A523UTS3_UNCT6</name>
<dbReference type="InterPro" id="IPR030489">
    <property type="entry name" value="TR_Rrf2-type_CS"/>
</dbReference>
<dbReference type="InterPro" id="IPR000944">
    <property type="entry name" value="Tscrpt_reg_Rrf2"/>
</dbReference>
<dbReference type="EMBL" id="SOJN01000072">
    <property type="protein sequence ID" value="TET45934.1"/>
    <property type="molecule type" value="Genomic_DNA"/>
</dbReference>
<sequence length="152" mass="16577">MEARDDVRGGKEAPGSREVRISSRSRYGLRAMVELSKTHGKGPVSARTISDREGIPMSYLEHLLGKLREAGLIKSVRGPGGGFELARTPGDISLLSIISALDGPVVLCDCFEESSMKLPCNRLDSCLARVLWEKLSDRIEEVLETTTLAHVV</sequence>
<organism evidence="3 4">
    <name type="scientific">candidate division TA06 bacterium</name>
    <dbReference type="NCBI Taxonomy" id="2250710"/>
    <lineage>
        <taxon>Bacteria</taxon>
        <taxon>Bacteria division TA06</taxon>
    </lineage>
</organism>